<evidence type="ECO:0000256" key="5">
    <source>
        <dbReference type="ARBA" id="ARBA00022737"/>
    </source>
</evidence>
<evidence type="ECO:0000256" key="4">
    <source>
        <dbReference type="ARBA" id="ARBA00022723"/>
    </source>
</evidence>
<dbReference type="GO" id="GO:0061630">
    <property type="term" value="F:ubiquitin protein ligase activity"/>
    <property type="evidence" value="ECO:0007669"/>
    <property type="project" value="UniProtKB-EC"/>
</dbReference>
<dbReference type="OrthoDB" id="1431934at2759"/>
<evidence type="ECO:0000256" key="2">
    <source>
        <dbReference type="ARBA" id="ARBA00012251"/>
    </source>
</evidence>
<keyword evidence="6" id="KW-0863">Zinc-finger</keyword>
<dbReference type="InterPro" id="IPR013083">
    <property type="entry name" value="Znf_RING/FYVE/PHD"/>
</dbReference>
<dbReference type="EMBL" id="CAJPDS010000084">
    <property type="protein sequence ID" value="CAF9935587.1"/>
    <property type="molecule type" value="Genomic_DNA"/>
</dbReference>
<name>A0A8H3IPI8_9LECA</name>
<dbReference type="Proteomes" id="UP000664521">
    <property type="component" value="Unassembled WGS sequence"/>
</dbReference>
<dbReference type="PANTHER" id="PTHR11685">
    <property type="entry name" value="RBR FAMILY RING FINGER AND IBR DOMAIN-CONTAINING"/>
    <property type="match status" value="1"/>
</dbReference>
<keyword evidence="4" id="KW-0479">Metal-binding</keyword>
<protein>
    <recommendedName>
        <fullName evidence="2">RBR-type E3 ubiquitin transferase</fullName>
        <ecNumber evidence="2">2.3.2.31</ecNumber>
    </recommendedName>
</protein>
<dbReference type="AlphaFoldDB" id="A0A8H3IPI8"/>
<keyword evidence="8" id="KW-0862">Zinc</keyword>
<keyword evidence="7" id="KW-0833">Ubl conjugation pathway</keyword>
<keyword evidence="12" id="KW-1185">Reference proteome</keyword>
<accession>A0A8H3IPI8</accession>
<dbReference type="GO" id="GO:0016567">
    <property type="term" value="P:protein ubiquitination"/>
    <property type="evidence" value="ECO:0007669"/>
    <property type="project" value="InterPro"/>
</dbReference>
<evidence type="ECO:0000313" key="12">
    <source>
        <dbReference type="Proteomes" id="UP000664521"/>
    </source>
</evidence>
<feature type="region of interest" description="Disordered" evidence="9">
    <location>
        <begin position="1"/>
        <end position="51"/>
    </location>
</feature>
<dbReference type="PROSITE" id="PS51873">
    <property type="entry name" value="TRIAD"/>
    <property type="match status" value="1"/>
</dbReference>
<dbReference type="SMART" id="SM00647">
    <property type="entry name" value="IBR"/>
    <property type="match status" value="1"/>
</dbReference>
<dbReference type="EC" id="2.3.2.31" evidence="2"/>
<evidence type="ECO:0000256" key="7">
    <source>
        <dbReference type="ARBA" id="ARBA00022786"/>
    </source>
</evidence>
<dbReference type="InterPro" id="IPR002867">
    <property type="entry name" value="IBR_dom"/>
</dbReference>
<comment type="catalytic activity">
    <reaction evidence="1">
        <text>[E2 ubiquitin-conjugating enzyme]-S-ubiquitinyl-L-cysteine + [acceptor protein]-L-lysine = [E2 ubiquitin-conjugating enzyme]-L-cysteine + [acceptor protein]-N(6)-ubiquitinyl-L-lysine.</text>
        <dbReference type="EC" id="2.3.2.31"/>
    </reaction>
</comment>
<evidence type="ECO:0000256" key="3">
    <source>
        <dbReference type="ARBA" id="ARBA00022679"/>
    </source>
</evidence>
<dbReference type="Pfam" id="PF01485">
    <property type="entry name" value="IBR"/>
    <property type="match status" value="1"/>
</dbReference>
<dbReference type="SUPFAM" id="SSF57850">
    <property type="entry name" value="RING/U-box"/>
    <property type="match status" value="3"/>
</dbReference>
<evidence type="ECO:0000256" key="8">
    <source>
        <dbReference type="ARBA" id="ARBA00022833"/>
    </source>
</evidence>
<feature type="domain" description="RING-type" evidence="10">
    <location>
        <begin position="51"/>
        <end position="244"/>
    </location>
</feature>
<keyword evidence="5" id="KW-0677">Repeat</keyword>
<dbReference type="Gene3D" id="3.30.40.10">
    <property type="entry name" value="Zinc/RING finger domain, C3HC4 (zinc finger)"/>
    <property type="match status" value="1"/>
</dbReference>
<evidence type="ECO:0000256" key="1">
    <source>
        <dbReference type="ARBA" id="ARBA00001798"/>
    </source>
</evidence>
<feature type="compositionally biased region" description="Basic and acidic residues" evidence="9">
    <location>
        <begin position="10"/>
        <end position="22"/>
    </location>
</feature>
<dbReference type="Gene3D" id="1.20.120.1750">
    <property type="match status" value="1"/>
</dbReference>
<organism evidence="11 12">
    <name type="scientific">Heterodermia speciosa</name>
    <dbReference type="NCBI Taxonomy" id="116794"/>
    <lineage>
        <taxon>Eukaryota</taxon>
        <taxon>Fungi</taxon>
        <taxon>Dikarya</taxon>
        <taxon>Ascomycota</taxon>
        <taxon>Pezizomycotina</taxon>
        <taxon>Lecanoromycetes</taxon>
        <taxon>OSLEUM clade</taxon>
        <taxon>Lecanoromycetidae</taxon>
        <taxon>Caliciales</taxon>
        <taxon>Physciaceae</taxon>
        <taxon>Heterodermia</taxon>
    </lineage>
</organism>
<dbReference type="CDD" id="cd20335">
    <property type="entry name" value="BRcat_RBR"/>
    <property type="match status" value="1"/>
</dbReference>
<dbReference type="GO" id="GO:0008270">
    <property type="term" value="F:zinc ion binding"/>
    <property type="evidence" value="ECO:0007669"/>
    <property type="project" value="UniProtKB-KW"/>
</dbReference>
<evidence type="ECO:0000256" key="9">
    <source>
        <dbReference type="SAM" id="MobiDB-lite"/>
    </source>
</evidence>
<keyword evidence="3" id="KW-0808">Transferase</keyword>
<comment type="caution">
    <text evidence="11">The sequence shown here is derived from an EMBL/GenBank/DDBJ whole genome shotgun (WGS) entry which is preliminary data.</text>
</comment>
<dbReference type="InterPro" id="IPR044066">
    <property type="entry name" value="TRIAD_supradom"/>
</dbReference>
<reference evidence="11" key="1">
    <citation type="submission" date="2021-03" db="EMBL/GenBank/DDBJ databases">
        <authorList>
            <person name="Tagirdzhanova G."/>
        </authorList>
    </citation>
    <scope>NUCLEOTIDE SEQUENCE</scope>
</reference>
<gene>
    <name evidence="11" type="ORF">HETSPECPRED_009834</name>
</gene>
<evidence type="ECO:0000259" key="10">
    <source>
        <dbReference type="PROSITE" id="PS51873"/>
    </source>
</evidence>
<evidence type="ECO:0000313" key="11">
    <source>
        <dbReference type="EMBL" id="CAF9935587.1"/>
    </source>
</evidence>
<sequence>MPIRTLINSAEKRSKAHEESERKRKKDYKKAQRRSRIAPSSDAHFTTPPPQTRTCDICASDLPPTDFPFTLDLPWDCIKHCRNICSTCLRTSIQTAIANKPITRIGCPVCDSPWDREFIEIHAGTASLGAYYQLELIRFLETLEEFRACQSPTCDSGQLHASGAAEPIVACEDCGFRSCFVHRMPWHDGVTCAQYDARNPEQVERDKRVEEKDYRKMFGEGVKPCPNCRSPIQKRGGCNLMSCE</sequence>
<proteinExistence type="predicted"/>
<evidence type="ECO:0000256" key="6">
    <source>
        <dbReference type="ARBA" id="ARBA00022771"/>
    </source>
</evidence>
<dbReference type="InterPro" id="IPR031127">
    <property type="entry name" value="E3_UB_ligase_RBR"/>
</dbReference>
<feature type="compositionally biased region" description="Basic residues" evidence="9">
    <location>
        <begin position="23"/>
        <end position="36"/>
    </location>
</feature>